<dbReference type="AlphaFoldDB" id="A0ABD7RX81"/>
<dbReference type="Proteomes" id="UP000317327">
    <property type="component" value="Unassembled WGS sequence"/>
</dbReference>
<dbReference type="RefSeq" id="WP_143500924.1">
    <property type="nucleotide sequence ID" value="NZ_SCFV01000003.1"/>
</dbReference>
<keyword evidence="1" id="KW-0175">Coiled coil</keyword>
<sequence length="123" mass="13432">MIKREIPSELLFRFSADGDSYKVTGAHYKTLTFIELDGEQFGHKESDALDISLADPDAIEAALGALNTALVVEVGQQRAQIQMLGDELTTERERLAVANDEVARLNALLEELQMQIALAAASD</sequence>
<organism evidence="2 3">
    <name type="scientific">Ectopseudomonas mendocina</name>
    <name type="common">Pseudomonas mendocina</name>
    <dbReference type="NCBI Taxonomy" id="300"/>
    <lineage>
        <taxon>Bacteria</taxon>
        <taxon>Pseudomonadati</taxon>
        <taxon>Pseudomonadota</taxon>
        <taxon>Gammaproteobacteria</taxon>
        <taxon>Pseudomonadales</taxon>
        <taxon>Pseudomonadaceae</taxon>
        <taxon>Ectopseudomonas</taxon>
    </lineage>
</organism>
<evidence type="ECO:0000313" key="3">
    <source>
        <dbReference type="Proteomes" id="UP000317327"/>
    </source>
</evidence>
<evidence type="ECO:0000256" key="1">
    <source>
        <dbReference type="SAM" id="Coils"/>
    </source>
</evidence>
<comment type="caution">
    <text evidence="2">The sequence shown here is derived from an EMBL/GenBank/DDBJ whole genome shotgun (WGS) entry which is preliminary data.</text>
</comment>
<feature type="coiled-coil region" evidence="1">
    <location>
        <begin position="88"/>
        <end position="122"/>
    </location>
</feature>
<gene>
    <name evidence="2" type="ORF">EQ836_07605</name>
</gene>
<evidence type="ECO:0008006" key="4">
    <source>
        <dbReference type="Google" id="ProtNLM"/>
    </source>
</evidence>
<name>A0ABD7RX81_ECTME</name>
<accession>A0ABD7RX81</accession>
<protein>
    <recommendedName>
        <fullName evidence="4">Tail fiber assembly protein</fullName>
    </recommendedName>
</protein>
<proteinExistence type="predicted"/>
<evidence type="ECO:0000313" key="2">
    <source>
        <dbReference type="EMBL" id="TRO19382.1"/>
    </source>
</evidence>
<dbReference type="EMBL" id="SCFV01000003">
    <property type="protein sequence ID" value="TRO19382.1"/>
    <property type="molecule type" value="Genomic_DNA"/>
</dbReference>
<reference evidence="2 3" key="1">
    <citation type="submission" date="2019-01" db="EMBL/GenBank/DDBJ databases">
        <title>Whole genome shotgun sequencing of Pseudomonas spp. isolated by its ability to degrade furfural.</title>
        <authorList>
            <person name="Donoso R."/>
            <person name="Farkas C."/>
            <person name="Villegas P."/>
            <person name="Gonzales-Toro F."/>
            <person name="Guajardo-Parra M."/>
            <person name="Araya-Nail M."/>
            <person name="Morgante V."/>
            <person name="Perez-Pantoja D."/>
        </authorList>
    </citation>
    <scope>NUCLEOTIDE SEQUENCE [LARGE SCALE GENOMIC DNA]</scope>
    <source>
        <strain evidence="2 3">VN231</strain>
    </source>
</reference>